<dbReference type="SUPFAM" id="SSF111069">
    <property type="entry name" value="Hypothetical protein yfbM"/>
    <property type="match status" value="1"/>
</dbReference>
<evidence type="ECO:0000313" key="1">
    <source>
        <dbReference type="EMBL" id="PZO77843.1"/>
    </source>
</evidence>
<evidence type="ECO:0000313" key="2">
    <source>
        <dbReference type="Proteomes" id="UP000248614"/>
    </source>
</evidence>
<proteinExistence type="predicted"/>
<name>A0A2W4Z6B9_9SPHN</name>
<dbReference type="InterPro" id="IPR015068">
    <property type="entry name" value="DUF1877"/>
</dbReference>
<dbReference type="Gene3D" id="3.40.1760.10">
    <property type="entry name" value="YfbM-like super family"/>
    <property type="match status" value="1"/>
</dbReference>
<dbReference type="Proteomes" id="UP000248614">
    <property type="component" value="Unassembled WGS sequence"/>
</dbReference>
<dbReference type="Pfam" id="PF08974">
    <property type="entry name" value="DUF1877"/>
    <property type="match status" value="1"/>
</dbReference>
<dbReference type="InterPro" id="IPR035944">
    <property type="entry name" value="YfbM-like_sf"/>
</dbReference>
<sequence>MGMVIYLRRAGDADIDRLVADPSVFEDFLFEEGVENLDFLDLGETWHVLHYLLTGSADDAGHVLGIVIAALPELGADEHGEGGIGLIAPPLMRAFADALDRVDDATLARRFDPRAMARADVYMADSLGGADALDYVMQGVPALRNFAANCRRTGDGAIRVIAHND</sequence>
<organism evidence="1 2">
    <name type="scientific">Sphingomonas hengshuiensis</name>
    <dbReference type="NCBI Taxonomy" id="1609977"/>
    <lineage>
        <taxon>Bacteria</taxon>
        <taxon>Pseudomonadati</taxon>
        <taxon>Pseudomonadota</taxon>
        <taxon>Alphaproteobacteria</taxon>
        <taxon>Sphingomonadales</taxon>
        <taxon>Sphingomonadaceae</taxon>
        <taxon>Sphingomonas</taxon>
    </lineage>
</organism>
<reference evidence="1 2" key="1">
    <citation type="submission" date="2017-08" db="EMBL/GenBank/DDBJ databases">
        <title>Infants hospitalized years apart are colonized by the same room-sourced microbial strains.</title>
        <authorList>
            <person name="Brooks B."/>
            <person name="Olm M.R."/>
            <person name="Firek B.A."/>
            <person name="Baker R."/>
            <person name="Thomas B.C."/>
            <person name="Morowitz M.J."/>
            <person name="Banfield J.F."/>
        </authorList>
    </citation>
    <scope>NUCLEOTIDE SEQUENCE [LARGE SCALE GENOMIC DNA]</scope>
    <source>
        <strain evidence="1">S2_018_000_R3_110</strain>
    </source>
</reference>
<protein>
    <submittedName>
        <fullName evidence="1">DUF1877 domain-containing protein</fullName>
    </submittedName>
</protein>
<accession>A0A2W4Z6B9</accession>
<comment type="caution">
    <text evidence="1">The sequence shown here is derived from an EMBL/GenBank/DDBJ whole genome shotgun (WGS) entry which is preliminary data.</text>
</comment>
<dbReference type="EMBL" id="QFNF01000016">
    <property type="protein sequence ID" value="PZO77843.1"/>
    <property type="molecule type" value="Genomic_DNA"/>
</dbReference>
<dbReference type="AlphaFoldDB" id="A0A2W4Z6B9"/>
<gene>
    <name evidence="1" type="ORF">DI632_07925</name>
</gene>